<evidence type="ECO:0000256" key="1">
    <source>
        <dbReference type="SAM" id="MobiDB-lite"/>
    </source>
</evidence>
<keyword evidence="3" id="KW-1185">Reference proteome</keyword>
<name>A0ABN0GAK3_9BURK</name>
<dbReference type="EMBL" id="JH692061">
    <property type="protein sequence ID" value="EIP89246.1"/>
    <property type="molecule type" value="Genomic_DNA"/>
</dbReference>
<evidence type="ECO:0000313" key="3">
    <source>
        <dbReference type="Proteomes" id="UP000004682"/>
    </source>
</evidence>
<feature type="compositionally biased region" description="Basic and acidic residues" evidence="1">
    <location>
        <begin position="1"/>
        <end position="25"/>
    </location>
</feature>
<accession>A0ABN0GAK3</accession>
<reference evidence="3" key="1">
    <citation type="journal article" date="2012" name="J. Bacteriol.">
        <title>Revised Genome Sequence of Burkholderia thailandensis MSMB43 with Improved Annotation.</title>
        <authorList>
            <person name="Zhuo Y."/>
            <person name="Liu L."/>
            <person name="Wang Q."/>
            <person name="Liu X."/>
            <person name="Ren B."/>
            <person name="Liu M."/>
            <person name="Ni P."/>
            <person name="Cheng Y.Q."/>
            <person name="Zhang L."/>
        </authorList>
    </citation>
    <scope>NUCLEOTIDE SEQUENCE [LARGE SCALE GENOMIC DNA]</scope>
    <source>
        <strain evidence="3">MSMB43</strain>
    </source>
</reference>
<proteinExistence type="predicted"/>
<protein>
    <submittedName>
        <fullName evidence="2">Uncharacterized protein</fullName>
    </submittedName>
</protein>
<gene>
    <name evidence="2" type="ORF">A33K_12825</name>
</gene>
<sequence length="64" mass="7083">MLRSRADGRATRANTHDANRRDNRGAGRPPNGLESDGRDASFVPPTAADRENRKPIHAKFRSIT</sequence>
<organism evidence="2 3">
    <name type="scientific">Burkholderia humptydooensis MSMB43</name>
    <dbReference type="NCBI Taxonomy" id="441157"/>
    <lineage>
        <taxon>Bacteria</taxon>
        <taxon>Pseudomonadati</taxon>
        <taxon>Pseudomonadota</taxon>
        <taxon>Betaproteobacteria</taxon>
        <taxon>Burkholderiales</taxon>
        <taxon>Burkholderiaceae</taxon>
        <taxon>Burkholderia</taxon>
        <taxon>pseudomallei group</taxon>
    </lineage>
</organism>
<evidence type="ECO:0000313" key="2">
    <source>
        <dbReference type="EMBL" id="EIP89246.1"/>
    </source>
</evidence>
<feature type="compositionally biased region" description="Basic residues" evidence="1">
    <location>
        <begin position="55"/>
        <end position="64"/>
    </location>
</feature>
<dbReference type="Proteomes" id="UP000004682">
    <property type="component" value="Unassembled WGS sequence"/>
</dbReference>
<feature type="region of interest" description="Disordered" evidence="1">
    <location>
        <begin position="1"/>
        <end position="64"/>
    </location>
</feature>